<sequence>MPNTKHAALLTIQEVASVANVSESTVKRWIASGELPRIKLGRRKPNRVRDNRPVRLRIKDVAKLIGATLEDIQTALAGTTGASK</sequence>
<name>A0A939BA45_9BIFI</name>
<comment type="caution">
    <text evidence="2">The sequence shown here is derived from an EMBL/GenBank/DDBJ whole genome shotgun (WGS) entry which is preliminary data.</text>
</comment>
<dbReference type="NCBIfam" id="TIGR01764">
    <property type="entry name" value="excise"/>
    <property type="match status" value="1"/>
</dbReference>
<dbReference type="AlphaFoldDB" id="A0A939BA45"/>
<keyword evidence="3" id="KW-1185">Reference proteome</keyword>
<reference evidence="2" key="1">
    <citation type="submission" date="2020-08" db="EMBL/GenBank/DDBJ databases">
        <authorList>
            <person name="Cejkova D."/>
            <person name="Kubasova T."/>
            <person name="Jahodarova E."/>
            <person name="Rychlik I."/>
        </authorList>
    </citation>
    <scope>NUCLEOTIDE SEQUENCE</scope>
    <source>
        <strain evidence="2">An836</strain>
    </source>
</reference>
<evidence type="ECO:0000313" key="2">
    <source>
        <dbReference type="EMBL" id="MBM6699935.1"/>
    </source>
</evidence>
<protein>
    <submittedName>
        <fullName evidence="2">Helix-turn-helix domain-containing protein</fullName>
    </submittedName>
</protein>
<proteinExistence type="predicted"/>
<dbReference type="InterPro" id="IPR009061">
    <property type="entry name" value="DNA-bd_dom_put_sf"/>
</dbReference>
<dbReference type="Proteomes" id="UP000718821">
    <property type="component" value="Unassembled WGS sequence"/>
</dbReference>
<dbReference type="SUPFAM" id="SSF46955">
    <property type="entry name" value="Putative DNA-binding domain"/>
    <property type="match status" value="1"/>
</dbReference>
<dbReference type="Pfam" id="PF12728">
    <property type="entry name" value="HTH_17"/>
    <property type="match status" value="1"/>
</dbReference>
<dbReference type="GO" id="GO:0003677">
    <property type="term" value="F:DNA binding"/>
    <property type="evidence" value="ECO:0007669"/>
    <property type="project" value="InterPro"/>
</dbReference>
<organism evidence="2 3">
    <name type="scientific">Bifidobacterium pullorum subsp. saeculare</name>
    <dbReference type="NCBI Taxonomy" id="78257"/>
    <lineage>
        <taxon>Bacteria</taxon>
        <taxon>Bacillati</taxon>
        <taxon>Actinomycetota</taxon>
        <taxon>Actinomycetes</taxon>
        <taxon>Bifidobacteriales</taxon>
        <taxon>Bifidobacteriaceae</taxon>
        <taxon>Bifidobacterium</taxon>
    </lineage>
</organism>
<dbReference type="InterPro" id="IPR041657">
    <property type="entry name" value="HTH_17"/>
</dbReference>
<reference evidence="2" key="2">
    <citation type="journal article" date="2021" name="Sci. Rep.">
        <title>The distribution of antibiotic resistance genes in chicken gut microbiota commensals.</title>
        <authorList>
            <person name="Juricova H."/>
            <person name="Matiasovicova J."/>
            <person name="Kubasova T."/>
            <person name="Cejkova D."/>
            <person name="Rychlik I."/>
        </authorList>
    </citation>
    <scope>NUCLEOTIDE SEQUENCE</scope>
    <source>
        <strain evidence="2">An836</strain>
    </source>
</reference>
<dbReference type="RefSeq" id="WP_204469085.1">
    <property type="nucleotide sequence ID" value="NZ_JACLYU010000011.1"/>
</dbReference>
<accession>A0A939BA45</accession>
<dbReference type="EMBL" id="JACLYU010000011">
    <property type="protein sequence ID" value="MBM6699935.1"/>
    <property type="molecule type" value="Genomic_DNA"/>
</dbReference>
<evidence type="ECO:0000313" key="3">
    <source>
        <dbReference type="Proteomes" id="UP000718821"/>
    </source>
</evidence>
<feature type="domain" description="Helix-turn-helix" evidence="1">
    <location>
        <begin position="9"/>
        <end position="43"/>
    </location>
</feature>
<evidence type="ECO:0000259" key="1">
    <source>
        <dbReference type="Pfam" id="PF12728"/>
    </source>
</evidence>
<gene>
    <name evidence="2" type="ORF">H7U32_06370</name>
</gene>
<dbReference type="InterPro" id="IPR010093">
    <property type="entry name" value="SinI_DNA-bd"/>
</dbReference>